<name>M6FD95_9LEPT</name>
<dbReference type="PANTHER" id="PTHR33803">
    <property type="entry name" value="IS1478 TRANSPOSASE"/>
    <property type="match status" value="1"/>
</dbReference>
<dbReference type="PANTHER" id="PTHR33803:SF3">
    <property type="entry name" value="BLL1974 PROTEIN"/>
    <property type="match status" value="1"/>
</dbReference>
<feature type="domain" description="Transposase DDE" evidence="1">
    <location>
        <begin position="204"/>
        <end position="269"/>
    </location>
</feature>
<accession>M6FD95</accession>
<dbReference type="Proteomes" id="UP000012101">
    <property type="component" value="Unassembled WGS sequence"/>
</dbReference>
<evidence type="ECO:0000313" key="2">
    <source>
        <dbReference type="EMBL" id="EMM70763.1"/>
    </source>
</evidence>
<reference evidence="2 3" key="1">
    <citation type="submission" date="2013-01" db="EMBL/GenBank/DDBJ databases">
        <authorList>
            <person name="Harkins D.M."/>
            <person name="Durkin A.S."/>
            <person name="Brinkac L.M."/>
            <person name="Haft D.H."/>
            <person name="Selengut J.D."/>
            <person name="Sanka R."/>
            <person name="DePew J."/>
            <person name="Purushe J."/>
            <person name="Hospenthal D.R."/>
            <person name="Murray C.K."/>
            <person name="Pimentel G."/>
            <person name="Wasfy M."/>
            <person name="Vinetz J.M."/>
            <person name="Sutton G.G."/>
            <person name="Nierman W.C."/>
            <person name="Fouts D.E."/>
        </authorList>
    </citation>
    <scope>NUCLEOTIDE SEQUENCE [LARGE SCALE GENOMIC DNA]</scope>
    <source>
        <strain evidence="2 3">2006001855</strain>
    </source>
</reference>
<organism evidence="2 3">
    <name type="scientific">Leptospira weilii str. 2006001855</name>
    <dbReference type="NCBI Taxonomy" id="996804"/>
    <lineage>
        <taxon>Bacteria</taxon>
        <taxon>Pseudomonadati</taxon>
        <taxon>Spirochaetota</taxon>
        <taxon>Spirochaetia</taxon>
        <taxon>Leptospirales</taxon>
        <taxon>Leptospiraceae</taxon>
        <taxon>Leptospira</taxon>
    </lineage>
</organism>
<evidence type="ECO:0000313" key="3">
    <source>
        <dbReference type="Proteomes" id="UP000012101"/>
    </source>
</evidence>
<dbReference type="InterPro" id="IPR025668">
    <property type="entry name" value="Tnp_DDE_dom"/>
</dbReference>
<dbReference type="Pfam" id="PF13751">
    <property type="entry name" value="DDE_Tnp_1_6"/>
    <property type="match status" value="1"/>
</dbReference>
<sequence>MWTRRSRRKRSHFQRYARLYHKARQALVKEASKVNIKLRQSYKRKSKLALIKQGRYFHAKQSKRAHKETKRLKTYLGCVKRDIERKVENPNQRLKSLLEISERILTQSKNSKNKIYSIHAPEVECISKGKSHKKYEFGCKVSLVTTSKSNWIVGVQALHDNPYDGHTLKSAIDQMEKITGLRPKEIYVDSGYKGKDHHPEDVQVHLSNKSRKKMTRWEKMWMDRRSAIEPVISHLKHDHNMIRNFLKGKEGDRINAVLAAAGCNLRKLIRAFFLFLDRFTFFRAHICQISFFHN</sequence>
<protein>
    <submittedName>
        <fullName evidence="2">Transposase DDE domain protein</fullName>
    </submittedName>
</protein>
<gene>
    <name evidence="2" type="ORF">LEP1GSC038_1265</name>
</gene>
<evidence type="ECO:0000259" key="1">
    <source>
        <dbReference type="Pfam" id="PF13751"/>
    </source>
</evidence>
<dbReference type="InterPro" id="IPR047710">
    <property type="entry name" value="Transpos_IS5-like"/>
</dbReference>
<comment type="caution">
    <text evidence="2">The sequence shown here is derived from an EMBL/GenBank/DDBJ whole genome shotgun (WGS) entry which is preliminary data.</text>
</comment>
<dbReference type="AlphaFoldDB" id="M6FD95"/>
<dbReference type="NCBIfam" id="NF033578">
    <property type="entry name" value="transpos_IS5_1"/>
    <property type="match status" value="1"/>
</dbReference>
<proteinExistence type="predicted"/>
<dbReference type="EMBL" id="AFJM02000071">
    <property type="protein sequence ID" value="EMM70763.1"/>
    <property type="molecule type" value="Genomic_DNA"/>
</dbReference>